<dbReference type="Proteomes" id="UP000077098">
    <property type="component" value="Unassembled WGS sequence"/>
</dbReference>
<evidence type="ECO:0000313" key="2">
    <source>
        <dbReference type="Proteomes" id="UP000077098"/>
    </source>
</evidence>
<reference evidence="1 2" key="1">
    <citation type="submission" date="2016-05" db="EMBL/GenBank/DDBJ databases">
        <authorList>
            <person name="Lavstsen T."/>
            <person name="Jespersen J.S."/>
        </authorList>
    </citation>
    <scope>NUCLEOTIDE SEQUENCE [LARGE SCALE GENOMIC DNA]</scope>
    <source>
        <strain evidence="1 2">KCJ1736</strain>
    </source>
</reference>
<dbReference type="AlphaFoldDB" id="A0A176XIT4"/>
<accession>A0A176XIT4</accession>
<evidence type="ECO:0000313" key="1">
    <source>
        <dbReference type="EMBL" id="OAE48972.1"/>
    </source>
</evidence>
<gene>
    <name evidence="1" type="ORF">A7J57_20780</name>
</gene>
<name>A0A176XIT4_AGRTU</name>
<organism evidence="1 2">
    <name type="scientific">Agrobacterium tumefaciens</name>
    <dbReference type="NCBI Taxonomy" id="358"/>
    <lineage>
        <taxon>Bacteria</taxon>
        <taxon>Pseudomonadati</taxon>
        <taxon>Pseudomonadota</taxon>
        <taxon>Alphaproteobacteria</taxon>
        <taxon>Hyphomicrobiales</taxon>
        <taxon>Rhizobiaceae</taxon>
        <taxon>Rhizobium/Agrobacterium group</taxon>
        <taxon>Agrobacterium</taxon>
        <taxon>Agrobacterium tumefaciens complex</taxon>
    </lineage>
</organism>
<proteinExistence type="predicted"/>
<protein>
    <submittedName>
        <fullName evidence="1">Uncharacterized protein</fullName>
    </submittedName>
</protein>
<sequence>MPVVTGLFEHEEGARRAIQYLEAIGVDRRIIKVETYDHRAAKNAGHTPEKGEKGGIDHGKIVRADVSEKHLAKASEAFINLARRR</sequence>
<dbReference type="RefSeq" id="WP_063947617.1">
    <property type="nucleotide sequence ID" value="NZ_CP072309.1"/>
</dbReference>
<dbReference type="EMBL" id="LXPS01000004">
    <property type="protein sequence ID" value="OAE48972.1"/>
    <property type="molecule type" value="Genomic_DNA"/>
</dbReference>
<comment type="caution">
    <text evidence="1">The sequence shown here is derived from an EMBL/GenBank/DDBJ whole genome shotgun (WGS) entry which is preliminary data.</text>
</comment>